<dbReference type="PATRIC" id="fig|1629550.3.peg.614"/>
<reference evidence="1 2" key="1">
    <citation type="submission" date="2015-04" db="EMBL/GenBank/DDBJ databases">
        <title>Microcin producing Clostridium sp. JC272T.</title>
        <authorList>
            <person name="Jyothsna T."/>
            <person name="Sasikala C."/>
            <person name="Ramana C."/>
        </authorList>
    </citation>
    <scope>NUCLEOTIDE SEQUENCE [LARGE SCALE GENOMIC DNA]</scope>
    <source>
        <strain evidence="1 2">JC272</strain>
    </source>
</reference>
<organism evidence="1 2">
    <name type="scientific">Paraclostridium benzoelyticum</name>
    <dbReference type="NCBI Taxonomy" id="1629550"/>
    <lineage>
        <taxon>Bacteria</taxon>
        <taxon>Bacillati</taxon>
        <taxon>Bacillota</taxon>
        <taxon>Clostridia</taxon>
        <taxon>Peptostreptococcales</taxon>
        <taxon>Peptostreptococcaceae</taxon>
        <taxon>Paraclostridium</taxon>
    </lineage>
</organism>
<dbReference type="Proteomes" id="UP000034407">
    <property type="component" value="Unassembled WGS sequence"/>
</dbReference>
<dbReference type="OrthoDB" id="1755920at2"/>
<dbReference type="AlphaFoldDB" id="A0A0M3DHA5"/>
<dbReference type="EMBL" id="LBBT01000135">
    <property type="protein sequence ID" value="KKY01975.1"/>
    <property type="molecule type" value="Genomic_DNA"/>
</dbReference>
<keyword evidence="2" id="KW-1185">Reference proteome</keyword>
<evidence type="ECO:0000313" key="1">
    <source>
        <dbReference type="EMBL" id="KKY01975.1"/>
    </source>
</evidence>
<accession>A0A0M3DHA5</accession>
<protein>
    <submittedName>
        <fullName evidence="1">Uncharacterized protein</fullName>
    </submittedName>
</protein>
<comment type="caution">
    <text evidence="1">The sequence shown here is derived from an EMBL/GenBank/DDBJ whole genome shotgun (WGS) entry which is preliminary data.</text>
</comment>
<dbReference type="RefSeq" id="WP_046822451.1">
    <property type="nucleotide sequence ID" value="NZ_JBCLWQ010000002.1"/>
</dbReference>
<proteinExistence type="predicted"/>
<gene>
    <name evidence="1" type="ORF">VN21_05670</name>
</gene>
<name>A0A0M3DHA5_9FIRM</name>
<evidence type="ECO:0000313" key="2">
    <source>
        <dbReference type="Proteomes" id="UP000034407"/>
    </source>
</evidence>
<sequence>MYILFGNEIVDSEEIKSLIENESPFRVDKDLSKGSKREDTIAFQISVDIEELNGIIKEEYELSEMETEDLFDEYMTLTDEIGVDLEELMPEGAILNARSYKWDNSEDRIKAVVAITHEEVGEMKLRDITKRLLSQVD</sequence>